<dbReference type="Gene3D" id="1.10.530.10">
    <property type="match status" value="1"/>
</dbReference>
<feature type="signal peptide" evidence="4">
    <location>
        <begin position="1"/>
        <end position="17"/>
    </location>
</feature>
<dbReference type="CDD" id="cd13401">
    <property type="entry name" value="Slt70-like"/>
    <property type="match status" value="1"/>
</dbReference>
<evidence type="ECO:0000256" key="3">
    <source>
        <dbReference type="ARBA" id="ARBA00022729"/>
    </source>
</evidence>
<keyword evidence="7" id="KW-1185">Reference proteome</keyword>
<gene>
    <name evidence="6" type="ORF">FMM06_06855</name>
</gene>
<keyword evidence="3 4" id="KW-0732">Signal</keyword>
<dbReference type="SUPFAM" id="SSF48435">
    <property type="entry name" value="Bacterial muramidases"/>
    <property type="match status" value="1"/>
</dbReference>
<dbReference type="InterPro" id="IPR008939">
    <property type="entry name" value="Lytic_TGlycosylase_superhlx_U"/>
</dbReference>
<protein>
    <submittedName>
        <fullName evidence="6">Lytic transglycosylase domain-containing protein</fullName>
    </submittedName>
</protein>
<dbReference type="Gene3D" id="1.25.20.10">
    <property type="entry name" value="Bacterial muramidases"/>
    <property type="match status" value="1"/>
</dbReference>
<dbReference type="Pfam" id="PF01464">
    <property type="entry name" value="SLT"/>
    <property type="match status" value="1"/>
</dbReference>
<dbReference type="EMBL" id="VJWA01000001">
    <property type="protein sequence ID" value="TRW17841.1"/>
    <property type="molecule type" value="Genomic_DNA"/>
</dbReference>
<dbReference type="OrthoDB" id="9815002at2"/>
<dbReference type="InterPro" id="IPR008258">
    <property type="entry name" value="Transglycosylase_SLT_dom_1"/>
</dbReference>
<dbReference type="GO" id="GO:0004553">
    <property type="term" value="F:hydrolase activity, hydrolyzing O-glycosyl compounds"/>
    <property type="evidence" value="ECO:0007669"/>
    <property type="project" value="InterPro"/>
</dbReference>
<evidence type="ECO:0000256" key="2">
    <source>
        <dbReference type="ARBA" id="ARBA00009387"/>
    </source>
</evidence>
<dbReference type="PANTHER" id="PTHR37423:SF5">
    <property type="entry name" value="SOLUBLE LYTIC MUREIN TRANSGLYCOSYLASE"/>
    <property type="match status" value="1"/>
</dbReference>
<comment type="similarity">
    <text evidence="2">Belongs to the virb1 family.</text>
</comment>
<feature type="chain" id="PRO_5021757175" evidence="4">
    <location>
        <begin position="18"/>
        <end position="616"/>
    </location>
</feature>
<evidence type="ECO:0000313" key="6">
    <source>
        <dbReference type="EMBL" id="TRW17841.1"/>
    </source>
</evidence>
<evidence type="ECO:0000256" key="4">
    <source>
        <dbReference type="SAM" id="SignalP"/>
    </source>
</evidence>
<evidence type="ECO:0000256" key="1">
    <source>
        <dbReference type="ARBA" id="ARBA00007734"/>
    </source>
</evidence>
<reference evidence="6 7" key="1">
    <citation type="submission" date="2019-07" db="EMBL/GenBank/DDBJ databases">
        <title>Novel species isolated from glacier.</title>
        <authorList>
            <person name="Liu Q."/>
            <person name="Xin Y.-H."/>
        </authorList>
    </citation>
    <scope>NUCLEOTIDE SEQUENCE [LARGE SCALE GENOMIC DNA]</scope>
    <source>
        <strain evidence="6 7">LB1R16</strain>
    </source>
</reference>
<feature type="domain" description="Transglycosylase SLT" evidence="5">
    <location>
        <begin position="413"/>
        <end position="523"/>
    </location>
</feature>
<evidence type="ECO:0000313" key="7">
    <source>
        <dbReference type="Proteomes" id="UP000317894"/>
    </source>
</evidence>
<dbReference type="RefSeq" id="WP_144236535.1">
    <property type="nucleotide sequence ID" value="NZ_VJWA01000001.1"/>
</dbReference>
<dbReference type="Proteomes" id="UP000317894">
    <property type="component" value="Unassembled WGS sequence"/>
</dbReference>
<organism evidence="6 7">
    <name type="scientific">Glacieibacterium frigidum</name>
    <dbReference type="NCBI Taxonomy" id="2593303"/>
    <lineage>
        <taxon>Bacteria</taxon>
        <taxon>Pseudomonadati</taxon>
        <taxon>Pseudomonadota</taxon>
        <taxon>Alphaproteobacteria</taxon>
        <taxon>Sphingomonadales</taxon>
        <taxon>Sphingosinicellaceae</taxon>
        <taxon>Glacieibacterium</taxon>
    </lineage>
</organism>
<proteinExistence type="inferred from homology"/>
<comment type="similarity">
    <text evidence="1">Belongs to the transglycosylase Slt family.</text>
</comment>
<sequence length="616" mass="65942">MRSLLVLALFVATPALADDVPGADIVVTGQARLTVGERKVPQQLNGTERVAYAQIFRDIEAGRHAAAEGALAALPDGILTSTARAQIMLAKGLGGTSVEELNPWLAANADLPQAPKLIALAARVGAAAPVLPTGRTMRNVSFQSPMTPRAAVGFGMPGDAGLAARIKPLLAADRNAEAETAWQQLSGTASEPVATEWAQRTAWSYYRASDDVAARRLAEHAAQGTGEWAALGGWVAGLSAFRMNDCEAAARNFDTIATKFASEDLSAAGAYWASRAHRQCGRDAQAQVRLVRAATFRDKFYGLLAQRALGQIPALDWAEPDFIVADWTTLSKLPGAKRAVALVEAGQIGLADRELKYLASTTDATNYAPLLRLAARLSMPATQYQLAHRPPVGTDAPLSARFPAPDWRPFRGWQVDRNLVFAHALQESNFVTTATSRAGAKGVMQLMPATAKRAVARMADGSLVEVAAIRDLSDPAFNLDLGQTYLQELRDMSYTAGLLPKVIAAYNAGPGSVQKWNTTLKDNADPLLFIESIPFKETRHYVEVVLRNFWMYQLRDGAPTPSLDALAKGLWPKFPGTAGQDGVTIQPTYIAPPIPAYLAPPLPMDDIVVASTDLAS</sequence>
<comment type="caution">
    <text evidence="6">The sequence shown here is derived from an EMBL/GenBank/DDBJ whole genome shotgun (WGS) entry which is preliminary data.</text>
</comment>
<dbReference type="SUPFAM" id="SSF53955">
    <property type="entry name" value="Lysozyme-like"/>
    <property type="match status" value="1"/>
</dbReference>
<dbReference type="PANTHER" id="PTHR37423">
    <property type="entry name" value="SOLUBLE LYTIC MUREIN TRANSGLYCOSYLASE-RELATED"/>
    <property type="match status" value="1"/>
</dbReference>
<accession>A0A552UI23</accession>
<dbReference type="AlphaFoldDB" id="A0A552UI23"/>
<dbReference type="GO" id="GO:0042597">
    <property type="term" value="C:periplasmic space"/>
    <property type="evidence" value="ECO:0007669"/>
    <property type="project" value="InterPro"/>
</dbReference>
<dbReference type="InterPro" id="IPR023346">
    <property type="entry name" value="Lysozyme-like_dom_sf"/>
</dbReference>
<name>A0A552UI23_9SPHN</name>
<evidence type="ECO:0000259" key="5">
    <source>
        <dbReference type="Pfam" id="PF01464"/>
    </source>
</evidence>